<dbReference type="SUPFAM" id="SSF57850">
    <property type="entry name" value="RING/U-box"/>
    <property type="match status" value="1"/>
</dbReference>
<feature type="region of interest" description="Disordered" evidence="13">
    <location>
        <begin position="242"/>
        <end position="288"/>
    </location>
</feature>
<evidence type="ECO:0000256" key="6">
    <source>
        <dbReference type="ARBA" id="ARBA00022723"/>
    </source>
</evidence>
<keyword evidence="4" id="KW-0808">Transferase</keyword>
<feature type="region of interest" description="Disordered" evidence="13">
    <location>
        <begin position="110"/>
        <end position="230"/>
    </location>
</feature>
<keyword evidence="6" id="KW-0479">Metal-binding</keyword>
<dbReference type="EC" id="2.3.2.27" evidence="3"/>
<comment type="subcellular location">
    <subcellularLocation>
        <location evidence="2">Membrane</location>
        <topology evidence="2">Multi-pass membrane protein</topology>
    </subcellularLocation>
</comment>
<name>A0A7S4B5I4_CHRCT</name>
<keyword evidence="11" id="KW-0472">Membrane</keyword>
<protein>
    <recommendedName>
        <fullName evidence="3">RING-type E3 ubiquitin transferase</fullName>
        <ecNumber evidence="3">2.3.2.27</ecNumber>
    </recommendedName>
</protein>
<dbReference type="GO" id="GO:0006511">
    <property type="term" value="P:ubiquitin-dependent protein catabolic process"/>
    <property type="evidence" value="ECO:0007669"/>
    <property type="project" value="TreeGrafter"/>
</dbReference>
<proteinExistence type="predicted"/>
<reference evidence="15" key="1">
    <citation type="submission" date="2021-01" db="EMBL/GenBank/DDBJ databases">
        <authorList>
            <person name="Corre E."/>
            <person name="Pelletier E."/>
            <person name="Niang G."/>
            <person name="Scheremetjew M."/>
            <person name="Finn R."/>
            <person name="Kale V."/>
            <person name="Holt S."/>
            <person name="Cochrane G."/>
            <person name="Meng A."/>
            <person name="Brown T."/>
            <person name="Cohen L."/>
        </authorList>
    </citation>
    <scope>NUCLEOTIDE SEQUENCE</scope>
    <source>
        <strain evidence="15">CCMP645</strain>
    </source>
</reference>
<dbReference type="InterPro" id="IPR001841">
    <property type="entry name" value="Znf_RING"/>
</dbReference>
<dbReference type="EMBL" id="HBIZ01012406">
    <property type="protein sequence ID" value="CAE0754860.1"/>
    <property type="molecule type" value="Transcribed_RNA"/>
</dbReference>
<evidence type="ECO:0000256" key="13">
    <source>
        <dbReference type="SAM" id="MobiDB-lite"/>
    </source>
</evidence>
<evidence type="ECO:0000256" key="5">
    <source>
        <dbReference type="ARBA" id="ARBA00022692"/>
    </source>
</evidence>
<keyword evidence="9" id="KW-0862">Zinc</keyword>
<feature type="domain" description="RING-type" evidence="14">
    <location>
        <begin position="472"/>
        <end position="514"/>
    </location>
</feature>
<dbReference type="GO" id="GO:0016020">
    <property type="term" value="C:membrane"/>
    <property type="evidence" value="ECO:0007669"/>
    <property type="project" value="UniProtKB-SubCell"/>
</dbReference>
<organism evidence="15">
    <name type="scientific">Chrysotila carterae</name>
    <name type="common">Marine alga</name>
    <name type="synonym">Syracosphaera carterae</name>
    <dbReference type="NCBI Taxonomy" id="13221"/>
    <lineage>
        <taxon>Eukaryota</taxon>
        <taxon>Haptista</taxon>
        <taxon>Haptophyta</taxon>
        <taxon>Prymnesiophyceae</taxon>
        <taxon>Isochrysidales</taxon>
        <taxon>Isochrysidaceae</taxon>
        <taxon>Chrysotila</taxon>
    </lineage>
</organism>
<dbReference type="SMART" id="SM00184">
    <property type="entry name" value="RING"/>
    <property type="match status" value="1"/>
</dbReference>
<dbReference type="GO" id="GO:0008270">
    <property type="term" value="F:zinc ion binding"/>
    <property type="evidence" value="ECO:0007669"/>
    <property type="project" value="UniProtKB-KW"/>
</dbReference>
<gene>
    <name evidence="15" type="ORF">PCAR00345_LOCUS7447</name>
</gene>
<comment type="catalytic activity">
    <reaction evidence="1">
        <text>S-ubiquitinyl-[E2 ubiquitin-conjugating enzyme]-L-cysteine + [acceptor protein]-L-lysine = [E2 ubiquitin-conjugating enzyme]-L-cysteine + N(6)-ubiquitinyl-[acceptor protein]-L-lysine.</text>
        <dbReference type="EC" id="2.3.2.27"/>
    </reaction>
</comment>
<evidence type="ECO:0000256" key="2">
    <source>
        <dbReference type="ARBA" id="ARBA00004141"/>
    </source>
</evidence>
<dbReference type="Pfam" id="PF13639">
    <property type="entry name" value="zf-RING_2"/>
    <property type="match status" value="1"/>
</dbReference>
<evidence type="ECO:0000256" key="9">
    <source>
        <dbReference type="ARBA" id="ARBA00022833"/>
    </source>
</evidence>
<dbReference type="PANTHER" id="PTHR45977">
    <property type="entry name" value="TARGET OF ERK KINASE MPK-1"/>
    <property type="match status" value="1"/>
</dbReference>
<dbReference type="AlphaFoldDB" id="A0A7S4B5I4"/>
<sequence length="545" mass="58589">MVSASLRAADPGFQDGDDQGRGRRHSCIEQRANNERTTNAVASASADHHAHGGTSTARGNRKRHPRSHQYPGEGKETESARLRREIAERMGLLCGEHVLIAPALASERVARSRPSSATAAHRQAPTPPTSPNQSTPRQVPPRLATRHLEPPSPLSAAARSSPRHSRAAPRSGRSSQDLTVLQPAAAPSEARRPPPTPNITAMHLLVPAWDDPLPSGSEETPDSEPVPALPPRADVWARLSAASPNSGRGRLNRFQSSAPPSPSRPISRPSSARPSSRSSVGVGTLDTVESRTPLHAAAAALSARSGARSARADFSFARASAARYASPSRRRSSADGAQRAVSGRTHEAPLDSEQYRRAAQRHIMLSHLQHTAASVPGLEHIDWAALDTQHLHVAVRGISNITSANEASRRDEANRGSTASPGRQQFQAFYRSLASLDQEATGPTTQVAAMSTEEIARLHFTVCDDELASSTCAICHEDLQAGENVLRMPSCSHAYHACCIEHWLRIKAACPLCNRRVVLPPRVFAGQRNFRAANLEALDLTEEDL</sequence>
<feature type="region of interest" description="Disordered" evidence="13">
    <location>
        <begin position="1"/>
        <end position="80"/>
    </location>
</feature>
<dbReference type="InterPro" id="IPR013083">
    <property type="entry name" value="Znf_RING/FYVE/PHD"/>
</dbReference>
<evidence type="ECO:0000256" key="4">
    <source>
        <dbReference type="ARBA" id="ARBA00022679"/>
    </source>
</evidence>
<feature type="compositionally biased region" description="Low complexity" evidence="13">
    <location>
        <begin position="264"/>
        <end position="279"/>
    </location>
</feature>
<keyword evidence="5" id="KW-0812">Transmembrane</keyword>
<accession>A0A7S4B5I4</accession>
<keyword evidence="7 12" id="KW-0863">Zinc-finger</keyword>
<evidence type="ECO:0000256" key="8">
    <source>
        <dbReference type="ARBA" id="ARBA00022786"/>
    </source>
</evidence>
<evidence type="ECO:0000256" key="10">
    <source>
        <dbReference type="ARBA" id="ARBA00022989"/>
    </source>
</evidence>
<evidence type="ECO:0000256" key="1">
    <source>
        <dbReference type="ARBA" id="ARBA00000900"/>
    </source>
</evidence>
<evidence type="ECO:0000313" key="15">
    <source>
        <dbReference type="EMBL" id="CAE0754860.1"/>
    </source>
</evidence>
<evidence type="ECO:0000256" key="7">
    <source>
        <dbReference type="ARBA" id="ARBA00022771"/>
    </source>
</evidence>
<evidence type="ECO:0000259" key="14">
    <source>
        <dbReference type="PROSITE" id="PS50089"/>
    </source>
</evidence>
<evidence type="ECO:0000256" key="11">
    <source>
        <dbReference type="ARBA" id="ARBA00023136"/>
    </source>
</evidence>
<dbReference type="GO" id="GO:0061630">
    <property type="term" value="F:ubiquitin protein ligase activity"/>
    <property type="evidence" value="ECO:0007669"/>
    <property type="project" value="UniProtKB-EC"/>
</dbReference>
<feature type="compositionally biased region" description="Basic and acidic residues" evidence="13">
    <location>
        <begin position="18"/>
        <end position="34"/>
    </location>
</feature>
<evidence type="ECO:0000256" key="3">
    <source>
        <dbReference type="ARBA" id="ARBA00012483"/>
    </source>
</evidence>
<feature type="region of interest" description="Disordered" evidence="13">
    <location>
        <begin position="319"/>
        <end position="352"/>
    </location>
</feature>
<keyword evidence="10" id="KW-1133">Transmembrane helix</keyword>
<dbReference type="UniPathway" id="UPA00143"/>
<keyword evidence="8" id="KW-0833">Ubl conjugation pathway</keyword>
<dbReference type="PROSITE" id="PS50089">
    <property type="entry name" value="ZF_RING_2"/>
    <property type="match status" value="1"/>
</dbReference>
<dbReference type="PANTHER" id="PTHR45977:SF28">
    <property type="entry name" value="OS02G0674700 PROTEIN"/>
    <property type="match status" value="1"/>
</dbReference>
<dbReference type="GO" id="GO:0016567">
    <property type="term" value="P:protein ubiquitination"/>
    <property type="evidence" value="ECO:0007669"/>
    <property type="project" value="UniProtKB-UniPathway"/>
</dbReference>
<evidence type="ECO:0000256" key="12">
    <source>
        <dbReference type="PROSITE-ProRule" id="PRU00175"/>
    </source>
</evidence>
<dbReference type="Gene3D" id="3.30.40.10">
    <property type="entry name" value="Zinc/RING finger domain, C3HC4 (zinc finger)"/>
    <property type="match status" value="1"/>
</dbReference>